<sequence>MSKILLRRFVNSVCNMCATFCCTSSTSCFLQKLEICVISTELSQVVCPFRCNALEEPVREEIMCSVRWWRPLLHVILVSCMFPKHF</sequence>
<evidence type="ECO:0000313" key="1">
    <source>
        <dbReference type="EMBL" id="JAA55792.1"/>
    </source>
</evidence>
<protein>
    <submittedName>
        <fullName evidence="1">Uncharacterized protein</fullName>
    </submittedName>
</protein>
<reference evidence="1" key="1">
    <citation type="submission" date="2012-11" db="EMBL/GenBank/DDBJ databases">
        <authorList>
            <person name="Lucero-Rivera Y.E."/>
            <person name="Tovar-Ramirez D."/>
        </authorList>
    </citation>
    <scope>NUCLEOTIDE SEQUENCE</scope>
    <source>
        <tissue evidence="1">Salivary gland</tissue>
    </source>
</reference>
<dbReference type="EMBL" id="GACK01009242">
    <property type="protein sequence ID" value="JAA55792.1"/>
    <property type="molecule type" value="mRNA"/>
</dbReference>
<dbReference type="PROSITE" id="PS51257">
    <property type="entry name" value="PROKAR_LIPOPROTEIN"/>
    <property type="match status" value="1"/>
</dbReference>
<name>L7LW08_RHIPC</name>
<organism evidence="1">
    <name type="scientific">Rhipicephalus pulchellus</name>
    <name type="common">Yellow backed tick</name>
    <name type="synonym">Dermacentor pulchellus</name>
    <dbReference type="NCBI Taxonomy" id="72859"/>
    <lineage>
        <taxon>Eukaryota</taxon>
        <taxon>Metazoa</taxon>
        <taxon>Ecdysozoa</taxon>
        <taxon>Arthropoda</taxon>
        <taxon>Chelicerata</taxon>
        <taxon>Arachnida</taxon>
        <taxon>Acari</taxon>
        <taxon>Parasitiformes</taxon>
        <taxon>Ixodida</taxon>
        <taxon>Ixodoidea</taxon>
        <taxon>Ixodidae</taxon>
        <taxon>Rhipicephalinae</taxon>
        <taxon>Rhipicephalus</taxon>
        <taxon>Rhipicephalus</taxon>
    </lineage>
</organism>
<accession>L7LW08</accession>
<dbReference type="AlphaFoldDB" id="L7LW08"/>
<reference evidence="1" key="2">
    <citation type="journal article" date="2015" name="J. Proteomics">
        <title>Sexual differences in the sialomes of the zebra tick, Rhipicephalus pulchellus.</title>
        <authorList>
            <person name="Tan A.W."/>
            <person name="Francischetti I.M."/>
            <person name="Slovak M."/>
            <person name="Kini R.M."/>
            <person name="Ribeiro J.M."/>
        </authorList>
    </citation>
    <scope>NUCLEOTIDE SEQUENCE</scope>
    <source>
        <tissue evidence="1">Salivary gland</tissue>
    </source>
</reference>
<proteinExistence type="evidence at transcript level"/>